<evidence type="ECO:0008006" key="3">
    <source>
        <dbReference type="Google" id="ProtNLM"/>
    </source>
</evidence>
<proteinExistence type="predicted"/>
<dbReference type="InterPro" id="IPR007060">
    <property type="entry name" value="FtsL/DivIC"/>
</dbReference>
<comment type="caution">
    <text evidence="2">The sequence shown here is derived from an EMBL/GenBank/DDBJ whole genome shotgun (WGS) entry which is preliminary data.</text>
</comment>
<keyword evidence="1" id="KW-0175">Coiled coil</keyword>
<protein>
    <recommendedName>
        <fullName evidence="3">Septum formation initiator</fullName>
    </recommendedName>
</protein>
<accession>A0A094PW19</accession>
<organism evidence="2">
    <name type="scientific">freshwater metagenome</name>
    <dbReference type="NCBI Taxonomy" id="449393"/>
    <lineage>
        <taxon>unclassified sequences</taxon>
        <taxon>metagenomes</taxon>
        <taxon>ecological metagenomes</taxon>
    </lineage>
</organism>
<name>A0A094PW19_9ZZZZ</name>
<reference evidence="2" key="1">
    <citation type="submission" date="2014-06" db="EMBL/GenBank/DDBJ databases">
        <title>Key roles for freshwater Actinobacteria revealed by deep metagenomic sequencing.</title>
        <authorList>
            <person name="Ghai R."/>
            <person name="Mizuno C.M."/>
            <person name="Picazo A."/>
            <person name="Camacho A."/>
            <person name="Rodriguez-Valera F."/>
        </authorList>
    </citation>
    <scope>NUCLEOTIDE SEQUENCE</scope>
</reference>
<gene>
    <name evidence="2" type="ORF">GM51_15175</name>
</gene>
<evidence type="ECO:0000256" key="1">
    <source>
        <dbReference type="SAM" id="Coils"/>
    </source>
</evidence>
<dbReference type="AlphaFoldDB" id="A0A094PW19"/>
<evidence type="ECO:0000313" key="2">
    <source>
        <dbReference type="EMBL" id="KGA15342.1"/>
    </source>
</evidence>
<feature type="coiled-coil region" evidence="1">
    <location>
        <begin position="9"/>
        <end position="36"/>
    </location>
</feature>
<sequence length="120" mass="13415">MLAVPLRSLIQERREIKILEQQVASKQSVIDELNNRKARLADPAYIQALARERLNYVFPGEIGFVVLDEETNTAITSVPGALVPNNDAAWYTKLWTSTKLADQPALENDPLVVPSDDMPQ</sequence>
<dbReference type="Pfam" id="PF04977">
    <property type="entry name" value="DivIC"/>
    <property type="match status" value="1"/>
</dbReference>
<dbReference type="EMBL" id="JNSL01000117">
    <property type="protein sequence ID" value="KGA15342.1"/>
    <property type="molecule type" value="Genomic_DNA"/>
</dbReference>